<keyword evidence="2" id="KW-1185">Reference proteome</keyword>
<accession>B0DGC5</accession>
<evidence type="ECO:0000313" key="2">
    <source>
        <dbReference type="Proteomes" id="UP000001194"/>
    </source>
</evidence>
<dbReference type="HOGENOM" id="CLU_2250602_0_0_1"/>
<proteinExistence type="predicted"/>
<reference evidence="1 2" key="1">
    <citation type="journal article" date="2008" name="Nature">
        <title>The genome of Laccaria bicolor provides insights into mycorrhizal symbiosis.</title>
        <authorList>
            <person name="Martin F."/>
            <person name="Aerts A."/>
            <person name="Ahren D."/>
            <person name="Brun A."/>
            <person name="Danchin E.G.J."/>
            <person name="Duchaussoy F."/>
            <person name="Gibon J."/>
            <person name="Kohler A."/>
            <person name="Lindquist E."/>
            <person name="Pereda V."/>
            <person name="Salamov A."/>
            <person name="Shapiro H.J."/>
            <person name="Wuyts J."/>
            <person name="Blaudez D."/>
            <person name="Buee M."/>
            <person name="Brokstein P."/>
            <person name="Canbaeck B."/>
            <person name="Cohen D."/>
            <person name="Courty P.E."/>
            <person name="Coutinho P.M."/>
            <person name="Delaruelle C."/>
            <person name="Detter J.C."/>
            <person name="Deveau A."/>
            <person name="DiFazio S."/>
            <person name="Duplessis S."/>
            <person name="Fraissinet-Tachet L."/>
            <person name="Lucic E."/>
            <person name="Frey-Klett P."/>
            <person name="Fourrey C."/>
            <person name="Feussner I."/>
            <person name="Gay G."/>
            <person name="Grimwood J."/>
            <person name="Hoegger P.J."/>
            <person name="Jain P."/>
            <person name="Kilaru S."/>
            <person name="Labbe J."/>
            <person name="Lin Y.C."/>
            <person name="Legue V."/>
            <person name="Le Tacon F."/>
            <person name="Marmeisse R."/>
            <person name="Melayah D."/>
            <person name="Montanini B."/>
            <person name="Muratet M."/>
            <person name="Nehls U."/>
            <person name="Niculita-Hirzel H."/>
            <person name="Oudot-Le Secq M.P."/>
            <person name="Peter M."/>
            <person name="Quesneville H."/>
            <person name="Rajashekar B."/>
            <person name="Reich M."/>
            <person name="Rouhier N."/>
            <person name="Schmutz J."/>
            <person name="Yin T."/>
            <person name="Chalot M."/>
            <person name="Henrissat B."/>
            <person name="Kuees U."/>
            <person name="Lucas S."/>
            <person name="Van de Peer Y."/>
            <person name="Podila G.K."/>
            <person name="Polle A."/>
            <person name="Pukkila P.J."/>
            <person name="Richardson P.M."/>
            <person name="Rouze P."/>
            <person name="Sanders I.R."/>
            <person name="Stajich J.E."/>
            <person name="Tunlid A."/>
            <person name="Tuskan G."/>
            <person name="Grigoriev I.V."/>
        </authorList>
    </citation>
    <scope>NUCLEOTIDE SEQUENCE [LARGE SCALE GENOMIC DNA]</scope>
    <source>
        <strain evidence="2">S238N-H82 / ATCC MYA-4686</strain>
    </source>
</reference>
<protein>
    <submittedName>
        <fullName evidence="1">Predicted protein</fullName>
    </submittedName>
</protein>
<dbReference type="EMBL" id="DS547109">
    <property type="protein sequence ID" value="EDR06249.1"/>
    <property type="molecule type" value="Genomic_DNA"/>
</dbReference>
<name>B0DGC5_LACBS</name>
<organism evidence="2">
    <name type="scientific">Laccaria bicolor (strain S238N-H82 / ATCC MYA-4686)</name>
    <name type="common">Bicoloured deceiver</name>
    <name type="synonym">Laccaria laccata var. bicolor</name>
    <dbReference type="NCBI Taxonomy" id="486041"/>
    <lineage>
        <taxon>Eukaryota</taxon>
        <taxon>Fungi</taxon>
        <taxon>Dikarya</taxon>
        <taxon>Basidiomycota</taxon>
        <taxon>Agaricomycotina</taxon>
        <taxon>Agaricomycetes</taxon>
        <taxon>Agaricomycetidae</taxon>
        <taxon>Agaricales</taxon>
        <taxon>Agaricineae</taxon>
        <taxon>Hydnangiaceae</taxon>
        <taxon>Laccaria</taxon>
    </lineage>
</organism>
<dbReference type="AlphaFoldDB" id="B0DGC5"/>
<dbReference type="Proteomes" id="UP000001194">
    <property type="component" value="Unassembled WGS sequence"/>
</dbReference>
<sequence length="104" mass="12016">MDDLWTTGSKPHQKFHLLRALFSHVHVFPFKLPHRQLDPRLVVTALSEFALCYTSGPHPWNLVNDLENFVGYRLRTGFLMHSLRKYQKHNKSIKDASASSAAFP</sequence>
<evidence type="ECO:0000313" key="1">
    <source>
        <dbReference type="EMBL" id="EDR06249.1"/>
    </source>
</evidence>
<dbReference type="KEGG" id="lbc:LACBIDRAFT_300264"/>
<dbReference type="InParanoid" id="B0DGC5"/>
<gene>
    <name evidence="1" type="ORF">LACBIDRAFT_300264</name>
</gene>
<dbReference type="RefSeq" id="XP_001883110.1">
    <property type="nucleotide sequence ID" value="XM_001883075.1"/>
</dbReference>
<dbReference type="GeneID" id="6078669"/>